<keyword evidence="2" id="KW-1185">Reference proteome</keyword>
<sequence>MAADHTEVPAWARFFTDTDLSAVVGAVHTDLALTVHPRHTRTAIPLLAEAVDDYGDDMTRSRAFSLIRLSINHLLDGDADRGVAVGFRALEAAEPFTSARVRDRIRPLGKRPQQYQSHVGGHELFPRACQHTIAATPTRSSSKQPSLDRHHLELVCEPVGRVMAEGE</sequence>
<dbReference type="RefSeq" id="WP_065914321.1">
    <property type="nucleotide sequence ID" value="NZ_CP016793.1"/>
</dbReference>
<gene>
    <name evidence="1" type="ORF">BBK82_07280</name>
</gene>
<evidence type="ECO:0000313" key="2">
    <source>
        <dbReference type="Proteomes" id="UP000093053"/>
    </source>
</evidence>
<evidence type="ECO:0000313" key="1">
    <source>
        <dbReference type="EMBL" id="ANZ35914.1"/>
    </source>
</evidence>
<dbReference type="AlphaFoldDB" id="A0A1B2HDV4"/>
<dbReference type="EMBL" id="CP016793">
    <property type="protein sequence ID" value="ANZ35914.1"/>
    <property type="molecule type" value="Genomic_DNA"/>
</dbReference>
<name>A0A1B2HDV4_9PSEU</name>
<accession>A0A1B2HDV4</accession>
<dbReference type="KEGG" id="led:BBK82_07280"/>
<protein>
    <submittedName>
        <fullName evidence="1">Uncharacterized protein</fullName>
    </submittedName>
</protein>
<dbReference type="OrthoDB" id="3213425at2"/>
<reference evidence="1 2" key="1">
    <citation type="submission" date="2016-07" db="EMBL/GenBank/DDBJ databases">
        <title>Complete genome sequence of the Lentzea guizhouensis DHS C013.</title>
        <authorList>
            <person name="Cao C."/>
        </authorList>
    </citation>
    <scope>NUCLEOTIDE SEQUENCE [LARGE SCALE GENOMIC DNA]</scope>
    <source>
        <strain evidence="1 2">DHS C013</strain>
    </source>
</reference>
<organism evidence="1 2">
    <name type="scientific">Lentzea guizhouensis</name>
    <dbReference type="NCBI Taxonomy" id="1586287"/>
    <lineage>
        <taxon>Bacteria</taxon>
        <taxon>Bacillati</taxon>
        <taxon>Actinomycetota</taxon>
        <taxon>Actinomycetes</taxon>
        <taxon>Pseudonocardiales</taxon>
        <taxon>Pseudonocardiaceae</taxon>
        <taxon>Lentzea</taxon>
    </lineage>
</organism>
<dbReference type="Proteomes" id="UP000093053">
    <property type="component" value="Chromosome"/>
</dbReference>
<dbReference type="STRING" id="1586287.BBK82_07280"/>
<proteinExistence type="predicted"/>